<protein>
    <submittedName>
        <fullName evidence="3">Amidohydrolase</fullName>
    </submittedName>
</protein>
<dbReference type="AlphaFoldDB" id="A0AAP2Z0I9"/>
<comment type="caution">
    <text evidence="3">The sequence shown here is derived from an EMBL/GenBank/DDBJ whole genome shotgun (WGS) entry which is preliminary data.</text>
</comment>
<dbReference type="InterPro" id="IPR006680">
    <property type="entry name" value="Amidohydro-rel"/>
</dbReference>
<dbReference type="Gene3D" id="3.20.20.140">
    <property type="entry name" value="Metal-dependent hydrolases"/>
    <property type="match status" value="2"/>
</dbReference>
<accession>A0AAP2Z0I9</accession>
<feature type="domain" description="Amidohydrolase-related" evidence="2">
    <location>
        <begin position="279"/>
        <end position="563"/>
    </location>
</feature>
<organism evidence="3 4">
    <name type="scientific">Natronoglomus mannanivorans</name>
    <dbReference type="NCBI Taxonomy" id="2979990"/>
    <lineage>
        <taxon>Archaea</taxon>
        <taxon>Methanobacteriati</taxon>
        <taxon>Methanobacteriota</taxon>
        <taxon>Stenosarchaea group</taxon>
        <taxon>Halobacteria</taxon>
        <taxon>Halobacteriales</taxon>
        <taxon>Natrialbaceae</taxon>
        <taxon>Natronoglomus</taxon>
    </lineage>
</organism>
<evidence type="ECO:0000313" key="3">
    <source>
        <dbReference type="EMBL" id="MCU4742991.1"/>
    </source>
</evidence>
<dbReference type="SUPFAM" id="SSF51556">
    <property type="entry name" value="Metallo-dependent hydrolases"/>
    <property type="match status" value="2"/>
</dbReference>
<feature type="domain" description="Amidohydrolase-related" evidence="2">
    <location>
        <begin position="2"/>
        <end position="221"/>
    </location>
</feature>
<dbReference type="GO" id="GO:0016787">
    <property type="term" value="F:hydrolase activity"/>
    <property type="evidence" value="ECO:0007669"/>
    <property type="project" value="InterPro"/>
</dbReference>
<dbReference type="InterPro" id="IPR032465">
    <property type="entry name" value="ACMSD"/>
</dbReference>
<name>A0AAP2Z0I9_9EURY</name>
<dbReference type="RefSeq" id="WP_338004807.1">
    <property type="nucleotide sequence ID" value="NZ_JAOPKA010000012.1"/>
</dbReference>
<dbReference type="EMBL" id="JAOPKA010000012">
    <property type="protein sequence ID" value="MCU4742991.1"/>
    <property type="molecule type" value="Genomic_DNA"/>
</dbReference>
<evidence type="ECO:0000256" key="1">
    <source>
        <dbReference type="ARBA" id="ARBA00023239"/>
    </source>
</evidence>
<keyword evidence="1" id="KW-0456">Lyase</keyword>
<sequence>MIDCHFHVWTQDVSTPERRAERAEQFRQEADVLGIDRTCLIGELGESVEECREHNRDVAAFTDEHPDLFYGWARAHPGWGDDAVEEFRRAVEEDGLVGFKHHFIGTEVNITDPEFEPIAEAAVDMDVPIIAHVMQNEEPYPTERPSEARSEDVVELASRYPDLKLISAHISAGGNWEHRIRNIADHDNVYLDLSGSNCEVGQIELAAETLGVDRLLFGTDTWLSVCAGKLDGADLPAEDKAQIAYNFEHLLHDGVENRLEPDERESRIEDARKRFEALAEPREEHIVDANAYVGQWPFYPFDSSAEQLVETMDHKGVDQAIVSSLGSVFYRNPQHGNRELLEDVAGYEDRLIPFATIDPTFPGWEDDLRRCVEDLDMQGVRLLPAYHDYEIDAPEAKELLRACADLDVPAMLVPALEDQRGRHPRVFLRHFDGMGQANHWRDSDGKIDDVIDLLLAVPETDVVVAGAWSSGGRIIRETTTVDRQDVWLNNTVRTGKTLLVVDDLFCYWTQTQGRQIVDEIGVDHLVMGPQLPFKTFESTYNYTKHLPVSEDEKDRVRSENVLELLES</sequence>
<proteinExistence type="predicted"/>
<dbReference type="InterPro" id="IPR032466">
    <property type="entry name" value="Metal_Hydrolase"/>
</dbReference>
<dbReference type="PANTHER" id="PTHR21240">
    <property type="entry name" value="2-AMINO-3-CARBOXYLMUCONATE-6-SEMIALDEHYDE DECARBOXYLASE"/>
    <property type="match status" value="1"/>
</dbReference>
<dbReference type="GO" id="GO:0016831">
    <property type="term" value="F:carboxy-lyase activity"/>
    <property type="evidence" value="ECO:0007669"/>
    <property type="project" value="InterPro"/>
</dbReference>
<evidence type="ECO:0000313" key="4">
    <source>
        <dbReference type="Proteomes" id="UP001321018"/>
    </source>
</evidence>
<evidence type="ECO:0000259" key="2">
    <source>
        <dbReference type="Pfam" id="PF04909"/>
    </source>
</evidence>
<dbReference type="Pfam" id="PF04909">
    <property type="entry name" value="Amidohydro_2"/>
    <property type="match status" value="2"/>
</dbReference>
<dbReference type="Proteomes" id="UP001321018">
    <property type="component" value="Unassembled WGS sequence"/>
</dbReference>
<reference evidence="3" key="1">
    <citation type="submission" date="2022-09" db="EMBL/GenBank/DDBJ databases">
        <title>Enrichment on poylsaccharides allowed isolation of novel metabolic and taxonomic groups of Haloarchaea.</title>
        <authorList>
            <person name="Sorokin D.Y."/>
            <person name="Elcheninov A.G."/>
            <person name="Khizhniak T.V."/>
            <person name="Kolganova T.V."/>
            <person name="Kublanov I.V."/>
        </authorList>
    </citation>
    <scope>NUCLEOTIDE SEQUENCE</scope>
    <source>
        <strain evidence="3">AArc-xg1-1</strain>
    </source>
</reference>
<gene>
    <name evidence="3" type="ORF">OB960_16515</name>
</gene>